<dbReference type="InterPro" id="IPR020846">
    <property type="entry name" value="MFS_dom"/>
</dbReference>
<evidence type="ECO:0000256" key="4">
    <source>
        <dbReference type="ARBA" id="ARBA00023136"/>
    </source>
</evidence>
<feature type="transmembrane region" description="Helical" evidence="6">
    <location>
        <begin position="115"/>
        <end position="135"/>
    </location>
</feature>
<proteinExistence type="predicted"/>
<evidence type="ECO:0000256" key="1">
    <source>
        <dbReference type="ARBA" id="ARBA00004651"/>
    </source>
</evidence>
<evidence type="ECO:0000259" key="7">
    <source>
        <dbReference type="PROSITE" id="PS50850"/>
    </source>
</evidence>
<feature type="transmembrane region" description="Helical" evidence="6">
    <location>
        <begin position="93"/>
        <end position="109"/>
    </location>
</feature>
<evidence type="ECO:0000313" key="9">
    <source>
        <dbReference type="Proteomes" id="UP001550044"/>
    </source>
</evidence>
<dbReference type="RefSeq" id="WP_356498532.1">
    <property type="nucleotide sequence ID" value="NZ_JBEXEF010000006.1"/>
</dbReference>
<evidence type="ECO:0000256" key="3">
    <source>
        <dbReference type="ARBA" id="ARBA00022989"/>
    </source>
</evidence>
<evidence type="ECO:0000256" key="6">
    <source>
        <dbReference type="SAM" id="Phobius"/>
    </source>
</evidence>
<name>A0ABV2UCQ5_9ACTN</name>
<feature type="transmembrane region" description="Helical" evidence="6">
    <location>
        <begin position="156"/>
        <end position="176"/>
    </location>
</feature>
<feature type="transmembrane region" description="Helical" evidence="6">
    <location>
        <begin position="374"/>
        <end position="396"/>
    </location>
</feature>
<evidence type="ECO:0000256" key="2">
    <source>
        <dbReference type="ARBA" id="ARBA00022692"/>
    </source>
</evidence>
<dbReference type="SUPFAM" id="SSF103473">
    <property type="entry name" value="MFS general substrate transporter"/>
    <property type="match status" value="1"/>
</dbReference>
<dbReference type="InterPro" id="IPR011701">
    <property type="entry name" value="MFS"/>
</dbReference>
<dbReference type="Pfam" id="PF07690">
    <property type="entry name" value="MFS_1"/>
    <property type="match status" value="1"/>
</dbReference>
<feature type="transmembrane region" description="Helical" evidence="6">
    <location>
        <begin position="30"/>
        <end position="51"/>
    </location>
</feature>
<dbReference type="Proteomes" id="UP001550044">
    <property type="component" value="Unassembled WGS sequence"/>
</dbReference>
<protein>
    <submittedName>
        <fullName evidence="8">MFS transporter</fullName>
    </submittedName>
</protein>
<feature type="region of interest" description="Disordered" evidence="5">
    <location>
        <begin position="1"/>
        <end position="22"/>
    </location>
</feature>
<reference evidence="8 9" key="1">
    <citation type="submission" date="2024-06" db="EMBL/GenBank/DDBJ databases">
        <title>The Natural Products Discovery Center: Release of the First 8490 Sequenced Strains for Exploring Actinobacteria Biosynthetic Diversity.</title>
        <authorList>
            <person name="Kalkreuter E."/>
            <person name="Kautsar S.A."/>
            <person name="Yang D."/>
            <person name="Bader C.D."/>
            <person name="Teijaro C.N."/>
            <person name="Fluegel L."/>
            <person name="Davis C.M."/>
            <person name="Simpson J.R."/>
            <person name="Lauterbach L."/>
            <person name="Steele A.D."/>
            <person name="Gui C."/>
            <person name="Meng S."/>
            <person name="Li G."/>
            <person name="Viehrig K."/>
            <person name="Ye F."/>
            <person name="Su P."/>
            <person name="Kiefer A.F."/>
            <person name="Nichols A."/>
            <person name="Cepeda A.J."/>
            <person name="Yan W."/>
            <person name="Fan B."/>
            <person name="Jiang Y."/>
            <person name="Adhikari A."/>
            <person name="Zheng C.-J."/>
            <person name="Schuster L."/>
            <person name="Cowan T.M."/>
            <person name="Smanski M.J."/>
            <person name="Chevrette M.G."/>
            <person name="De Carvalho L.P.S."/>
            <person name="Shen B."/>
        </authorList>
    </citation>
    <scope>NUCLEOTIDE SEQUENCE [LARGE SCALE GENOMIC DNA]</scope>
    <source>
        <strain evidence="8 9">NPDC005137</strain>
    </source>
</reference>
<evidence type="ECO:0000313" key="8">
    <source>
        <dbReference type="EMBL" id="MET8435603.1"/>
    </source>
</evidence>
<dbReference type="PANTHER" id="PTHR23514">
    <property type="entry name" value="BYPASS OF STOP CODON PROTEIN 6"/>
    <property type="match status" value="1"/>
</dbReference>
<dbReference type="EMBL" id="JBEXIP010000019">
    <property type="protein sequence ID" value="MET8435603.1"/>
    <property type="molecule type" value="Genomic_DNA"/>
</dbReference>
<gene>
    <name evidence="8" type="ORF">ABZV61_23015</name>
</gene>
<dbReference type="CDD" id="cd17393">
    <property type="entry name" value="MFS_MosC_like"/>
    <property type="match status" value="1"/>
</dbReference>
<dbReference type="PANTHER" id="PTHR23514:SF13">
    <property type="entry name" value="INNER MEMBRANE PROTEIN YBJJ"/>
    <property type="match status" value="1"/>
</dbReference>
<sequence length="405" mass="40197">MPQLNKLRTALPGGPGGDTAPPSSARLRTALTVFFALDGFLFAGWVVRIPAIKHQTGASASTLGLALLGVSAGAVITMMLAGRLCRRFGNHPLTVVCGALLSLAIALPAQTHSALALGLVLLVFGAAYGAMNVAMNSAAVDLVAGLRRPVMPSFHAAFSLGGMLGAGLGGLVAGGLSPATHLFILTGVGLLVTAAAGPTLLRHPAPRAATAADPAGPPRRMAGRARNLVLLFGVIALCTAYGEGALADWSALHLTQDLHARPGVAAAGYSLFALAMTAGRLTGTALLERLGQTRTLVAGGATGAAGMLLGSLAPTTWLALLGFAVAGLGLANIFPVAVGRAGELAGPSGVAVASTIGYGGMLLGPPAIGFLADWFSLPLALTTVAVLAGAAAALGYTARHATARA</sequence>
<organism evidence="8 9">
    <name type="scientific">Streptomyces sp. 900116325</name>
    <dbReference type="NCBI Taxonomy" id="3154295"/>
    <lineage>
        <taxon>Bacteria</taxon>
        <taxon>Bacillati</taxon>
        <taxon>Actinomycetota</taxon>
        <taxon>Actinomycetes</taxon>
        <taxon>Kitasatosporales</taxon>
        <taxon>Streptomycetaceae</taxon>
        <taxon>Streptomyces</taxon>
    </lineage>
</organism>
<feature type="transmembrane region" description="Helical" evidence="6">
    <location>
        <begin position="264"/>
        <end position="283"/>
    </location>
</feature>
<feature type="transmembrane region" description="Helical" evidence="6">
    <location>
        <begin position="228"/>
        <end position="252"/>
    </location>
</feature>
<comment type="caution">
    <text evidence="8">The sequence shown here is derived from an EMBL/GenBank/DDBJ whole genome shotgun (WGS) entry which is preliminary data.</text>
</comment>
<feature type="domain" description="Major facilitator superfamily (MFS) profile" evidence="7">
    <location>
        <begin position="24"/>
        <end position="403"/>
    </location>
</feature>
<dbReference type="InterPro" id="IPR036259">
    <property type="entry name" value="MFS_trans_sf"/>
</dbReference>
<keyword evidence="4 6" id="KW-0472">Membrane</keyword>
<feature type="transmembrane region" description="Helical" evidence="6">
    <location>
        <begin position="63"/>
        <end position="81"/>
    </location>
</feature>
<feature type="transmembrane region" description="Helical" evidence="6">
    <location>
        <begin position="319"/>
        <end position="338"/>
    </location>
</feature>
<feature type="transmembrane region" description="Helical" evidence="6">
    <location>
        <begin position="350"/>
        <end position="368"/>
    </location>
</feature>
<keyword evidence="9" id="KW-1185">Reference proteome</keyword>
<dbReference type="Gene3D" id="1.20.1250.20">
    <property type="entry name" value="MFS general substrate transporter like domains"/>
    <property type="match status" value="2"/>
</dbReference>
<feature type="transmembrane region" description="Helical" evidence="6">
    <location>
        <begin position="295"/>
        <end position="313"/>
    </location>
</feature>
<accession>A0ABV2UCQ5</accession>
<dbReference type="PROSITE" id="PS50850">
    <property type="entry name" value="MFS"/>
    <property type="match status" value="1"/>
</dbReference>
<dbReference type="InterPro" id="IPR051788">
    <property type="entry name" value="MFS_Transporter"/>
</dbReference>
<feature type="transmembrane region" description="Helical" evidence="6">
    <location>
        <begin position="182"/>
        <end position="201"/>
    </location>
</feature>
<keyword evidence="3 6" id="KW-1133">Transmembrane helix</keyword>
<comment type="subcellular location">
    <subcellularLocation>
        <location evidence="1">Cell membrane</location>
        <topology evidence="1">Multi-pass membrane protein</topology>
    </subcellularLocation>
</comment>
<evidence type="ECO:0000256" key="5">
    <source>
        <dbReference type="SAM" id="MobiDB-lite"/>
    </source>
</evidence>
<keyword evidence="2 6" id="KW-0812">Transmembrane</keyword>